<dbReference type="InterPro" id="IPR036388">
    <property type="entry name" value="WH-like_DNA-bd_sf"/>
</dbReference>
<evidence type="ECO:0000259" key="4">
    <source>
        <dbReference type="PROSITE" id="PS50949"/>
    </source>
</evidence>
<comment type="caution">
    <text evidence="5">The sequence shown here is derived from an EMBL/GenBank/DDBJ whole genome shotgun (WGS) entry which is preliminary data.</text>
</comment>
<evidence type="ECO:0000256" key="1">
    <source>
        <dbReference type="ARBA" id="ARBA00023015"/>
    </source>
</evidence>
<gene>
    <name evidence="5" type="ORF">HOP60_09250</name>
</gene>
<dbReference type="SMART" id="SM00895">
    <property type="entry name" value="FCD"/>
    <property type="match status" value="1"/>
</dbReference>
<evidence type="ECO:0000313" key="6">
    <source>
        <dbReference type="Proteomes" id="UP001320154"/>
    </source>
</evidence>
<dbReference type="PROSITE" id="PS50949">
    <property type="entry name" value="HTH_GNTR"/>
    <property type="match status" value="1"/>
</dbReference>
<protein>
    <submittedName>
        <fullName evidence="5">GntR family transcriptional regulator</fullName>
    </submittedName>
</protein>
<dbReference type="PANTHER" id="PTHR43537:SF24">
    <property type="entry name" value="GLUCONATE OPERON TRANSCRIPTIONAL REPRESSOR"/>
    <property type="match status" value="1"/>
</dbReference>
<dbReference type="PRINTS" id="PR00035">
    <property type="entry name" value="HTHGNTR"/>
</dbReference>
<feature type="domain" description="HTH gntR-type" evidence="4">
    <location>
        <begin position="22"/>
        <end position="89"/>
    </location>
</feature>
<dbReference type="Gene3D" id="1.10.10.10">
    <property type="entry name" value="Winged helix-like DNA-binding domain superfamily/Winged helix DNA-binding domain"/>
    <property type="match status" value="1"/>
</dbReference>
<keyword evidence="3" id="KW-0804">Transcription</keyword>
<dbReference type="InterPro" id="IPR008920">
    <property type="entry name" value="TF_FadR/GntR_C"/>
</dbReference>
<sequence length="248" mass="28221">MNSQKPMKMMAFKVMQGMAGRLTSSEWAFMELWQKIVRRELSPGEKISEETLAEMLSISRTPLRDAIRRLEEVGLLVRGRNRYLRVAPLCIKEAEEVSLIREKLESLVAMLAAKNHQSMKKEIGEARLLVDKMKGLCSHPHTPSDVLKLGDEFHAKICQISQAERVESMLSQVYLVIERYRILLNENRDRVGDISSEHDLVLNAIEKGDCDGASQAMASHISRARELYISELKKIIQEKGFVSRGNGR</sequence>
<dbReference type="EMBL" id="JABFTQ010000005">
    <property type="protein sequence ID" value="MCE8046919.1"/>
    <property type="molecule type" value="Genomic_DNA"/>
</dbReference>
<dbReference type="InterPro" id="IPR036390">
    <property type="entry name" value="WH_DNA-bd_sf"/>
</dbReference>
<keyword evidence="2" id="KW-0238">DNA-binding</keyword>
<organism evidence="5 6">
    <name type="scientific">Billgrantia desiderata</name>
    <dbReference type="NCBI Taxonomy" id="52021"/>
    <lineage>
        <taxon>Bacteria</taxon>
        <taxon>Pseudomonadati</taxon>
        <taxon>Pseudomonadota</taxon>
        <taxon>Gammaproteobacteria</taxon>
        <taxon>Oceanospirillales</taxon>
        <taxon>Halomonadaceae</taxon>
        <taxon>Billgrantia</taxon>
    </lineage>
</organism>
<evidence type="ECO:0000256" key="2">
    <source>
        <dbReference type="ARBA" id="ARBA00023125"/>
    </source>
</evidence>
<accession>A0ABS9B563</accession>
<dbReference type="RefSeq" id="WP_234250374.1">
    <property type="nucleotide sequence ID" value="NZ_JABFTQ010000005.1"/>
</dbReference>
<name>A0ABS9B563_9GAMM</name>
<evidence type="ECO:0000313" key="5">
    <source>
        <dbReference type="EMBL" id="MCE8046919.1"/>
    </source>
</evidence>
<keyword evidence="1" id="KW-0805">Transcription regulation</keyword>
<keyword evidence="6" id="KW-1185">Reference proteome</keyword>
<reference evidence="5 6" key="1">
    <citation type="journal article" date="2021" name="Front. Microbiol.">
        <title>Aerobic Denitrification and Heterotrophic Sulfur Oxidation in the Genus Halomonas Revealed by Six Novel Species Characterizations and Genome-Based Analysis.</title>
        <authorList>
            <person name="Wang L."/>
            <person name="Shao Z."/>
        </authorList>
    </citation>
    <scope>NUCLEOTIDE SEQUENCE [LARGE SCALE GENOMIC DNA]</scope>
    <source>
        <strain evidence="5 6">MCCC 1A05748</strain>
    </source>
</reference>
<dbReference type="Pfam" id="PF00392">
    <property type="entry name" value="GntR"/>
    <property type="match status" value="1"/>
</dbReference>
<dbReference type="InterPro" id="IPR000524">
    <property type="entry name" value="Tscrpt_reg_HTH_GntR"/>
</dbReference>
<proteinExistence type="predicted"/>
<dbReference type="SUPFAM" id="SSF46785">
    <property type="entry name" value="Winged helix' DNA-binding domain"/>
    <property type="match status" value="1"/>
</dbReference>
<dbReference type="SUPFAM" id="SSF48008">
    <property type="entry name" value="GntR ligand-binding domain-like"/>
    <property type="match status" value="1"/>
</dbReference>
<dbReference type="SMART" id="SM00345">
    <property type="entry name" value="HTH_GNTR"/>
    <property type="match status" value="1"/>
</dbReference>
<dbReference type="Proteomes" id="UP001320154">
    <property type="component" value="Unassembled WGS sequence"/>
</dbReference>
<dbReference type="PANTHER" id="PTHR43537">
    <property type="entry name" value="TRANSCRIPTIONAL REGULATOR, GNTR FAMILY"/>
    <property type="match status" value="1"/>
</dbReference>
<evidence type="ECO:0000256" key="3">
    <source>
        <dbReference type="ARBA" id="ARBA00023163"/>
    </source>
</evidence>
<dbReference type="Gene3D" id="1.20.120.530">
    <property type="entry name" value="GntR ligand-binding domain-like"/>
    <property type="match status" value="1"/>
</dbReference>
<dbReference type="InterPro" id="IPR011711">
    <property type="entry name" value="GntR_C"/>
</dbReference>
<dbReference type="Pfam" id="PF07729">
    <property type="entry name" value="FCD"/>
    <property type="match status" value="1"/>
</dbReference>